<evidence type="ECO:0000259" key="4">
    <source>
        <dbReference type="SMART" id="SM00385"/>
    </source>
</evidence>
<dbReference type="InterPro" id="IPR043198">
    <property type="entry name" value="Cyclin/Ssn8"/>
</dbReference>
<dbReference type="GO" id="GO:0016538">
    <property type="term" value="F:cyclin-dependent protein serine/threonine kinase regulator activity"/>
    <property type="evidence" value="ECO:0007669"/>
    <property type="project" value="InterPro"/>
</dbReference>
<proteinExistence type="inferred from homology"/>
<dbReference type="EMBL" id="GEEE01011121">
    <property type="protein sequence ID" value="JAP52104.1"/>
    <property type="molecule type" value="Transcribed_RNA"/>
</dbReference>
<feature type="domain" description="Cyclin-like" evidence="4">
    <location>
        <begin position="49"/>
        <end position="151"/>
    </location>
</feature>
<dbReference type="PANTHER" id="PTHR10026">
    <property type="entry name" value="CYCLIN"/>
    <property type="match status" value="1"/>
</dbReference>
<dbReference type="FunFam" id="1.10.472.10:FF:000031">
    <property type="entry name" value="cyclin-L1-1-like isoform X1"/>
    <property type="match status" value="1"/>
</dbReference>
<name>A0A0V0J6Y9_SCHSO</name>
<organism evidence="5">
    <name type="scientific">Schistocephalus solidus</name>
    <name type="common">Tapeworm</name>
    <dbReference type="NCBI Taxonomy" id="70667"/>
    <lineage>
        <taxon>Eukaryota</taxon>
        <taxon>Metazoa</taxon>
        <taxon>Spiralia</taxon>
        <taxon>Lophotrochozoa</taxon>
        <taxon>Platyhelminthes</taxon>
        <taxon>Cestoda</taxon>
        <taxon>Eucestoda</taxon>
        <taxon>Diphyllobothriidea</taxon>
        <taxon>Diphyllobothriidae</taxon>
        <taxon>Schistocephalus</taxon>
    </lineage>
</organism>
<evidence type="ECO:0000256" key="2">
    <source>
        <dbReference type="RuleBase" id="RU000383"/>
    </source>
</evidence>
<protein>
    <recommendedName>
        <fullName evidence="4">Cyclin-like domain-containing protein</fullName>
    </recommendedName>
</protein>
<dbReference type="CDD" id="cd20533">
    <property type="entry name" value="CYCLIN_CCNL_rpt2"/>
    <property type="match status" value="1"/>
</dbReference>
<feature type="compositionally biased region" description="Polar residues" evidence="3">
    <location>
        <begin position="322"/>
        <end position="337"/>
    </location>
</feature>
<feature type="domain" description="Cyclin-like" evidence="4">
    <location>
        <begin position="164"/>
        <end position="250"/>
    </location>
</feature>
<keyword evidence="1 2" id="KW-0195">Cyclin</keyword>
<evidence type="ECO:0000256" key="3">
    <source>
        <dbReference type="SAM" id="MobiDB-lite"/>
    </source>
</evidence>
<reference evidence="5" key="1">
    <citation type="submission" date="2016-01" db="EMBL/GenBank/DDBJ databases">
        <title>Reference transcriptome for the parasite Schistocephalus solidus: insights into the molecular evolution of parasitism.</title>
        <authorList>
            <person name="Hebert F.O."/>
            <person name="Grambauer S."/>
            <person name="Barber I."/>
            <person name="Landry C.R."/>
            <person name="Aubin-Horth N."/>
        </authorList>
    </citation>
    <scope>NUCLEOTIDE SEQUENCE</scope>
</reference>
<accession>A0A0V0J6Y9</accession>
<feature type="compositionally biased region" description="Basic and acidic residues" evidence="3">
    <location>
        <begin position="451"/>
        <end position="466"/>
    </location>
</feature>
<feature type="compositionally biased region" description="Basic and acidic residues" evidence="3">
    <location>
        <begin position="523"/>
        <end position="536"/>
    </location>
</feature>
<feature type="region of interest" description="Disordered" evidence="3">
    <location>
        <begin position="284"/>
        <end position="570"/>
    </location>
</feature>
<dbReference type="SMART" id="SM00385">
    <property type="entry name" value="CYCLIN"/>
    <property type="match status" value="2"/>
</dbReference>
<evidence type="ECO:0000256" key="1">
    <source>
        <dbReference type="ARBA" id="ARBA00023127"/>
    </source>
</evidence>
<comment type="similarity">
    <text evidence="2">Belongs to the cyclin family.</text>
</comment>
<feature type="compositionally biased region" description="Basic residues" evidence="3">
    <location>
        <begin position="477"/>
        <end position="488"/>
    </location>
</feature>
<dbReference type="Gene3D" id="1.10.472.10">
    <property type="entry name" value="Cyclin-like"/>
    <property type="match status" value="2"/>
</dbReference>
<gene>
    <name evidence="5" type="ORF">TR86982</name>
</gene>
<dbReference type="SUPFAM" id="SSF47954">
    <property type="entry name" value="Cyclin-like"/>
    <property type="match status" value="2"/>
</dbReference>
<evidence type="ECO:0000313" key="5">
    <source>
        <dbReference type="EMBL" id="JAP60927.1"/>
    </source>
</evidence>
<dbReference type="InterPro" id="IPR036915">
    <property type="entry name" value="Cyclin-like_sf"/>
</dbReference>
<feature type="compositionally biased region" description="Polar residues" evidence="3">
    <location>
        <begin position="537"/>
        <end position="570"/>
    </location>
</feature>
<dbReference type="EMBL" id="GEEE01002298">
    <property type="protein sequence ID" value="JAP60927.1"/>
    <property type="molecule type" value="Transcribed_RNA"/>
</dbReference>
<dbReference type="InterPro" id="IPR013763">
    <property type="entry name" value="Cyclin-like_dom"/>
</dbReference>
<feature type="compositionally biased region" description="Basic and acidic residues" evidence="3">
    <location>
        <begin position="375"/>
        <end position="386"/>
    </location>
</feature>
<sequence>MAAPSWEYAGVRLSIDNYIIPEEKLSPTPSASDGIDAETEGDLRFLGCELIQDSGYLLKLPQMAMATAQVLYQRFFYSKSFARHFYEHYSMASIFLAAKIEECPRRIRDVINVFHHIRQAREGRPFTPVLLDQSYINLKNQVIKAERRILKELGFCVHGKHPHKLVICYLQTLGLEKSELAQISWNYMNDVLRTDVFVRYFPEAVACACIFLAARKLGIPLPRYPPWWEMFNVDEESVHEIALCLQRLYVRSKPDVSALELRLAEIRKKQAEAREVALASSAASRSLNSRPLDDASSGNPSPSKAPVDNSKPDGSSRAAAVSPTSTAKPDPSLNLNTLAAHLSDLKGSRSRRSPEENRKPATDINLLNGGVQPGLKEDPDDISHQKSEKRRPSAYSEIDSKGRKRKTRCRSRSPMSRKGHVRSHRRRHSSSTNSDESYDSRSPPPRVHYSRSQEKGSRHSGYDYRKKSPASSDKYKSYKKHKSSRHRSHSDSSLSTTPSPPERSSRLPRNKSPPSRPTAAYRTDYDKVSSDLDFANRSKSSSKTVNGVSGQPTKSSKQSYVGSSRSRARQ</sequence>
<dbReference type="InterPro" id="IPR006671">
    <property type="entry name" value="Cyclin_N"/>
</dbReference>
<dbReference type="GO" id="GO:0006357">
    <property type="term" value="P:regulation of transcription by RNA polymerase II"/>
    <property type="evidence" value="ECO:0007669"/>
    <property type="project" value="InterPro"/>
</dbReference>
<feature type="compositionally biased region" description="Basic and acidic residues" evidence="3">
    <location>
        <begin position="343"/>
        <end position="361"/>
    </location>
</feature>
<dbReference type="AlphaFoldDB" id="A0A0V0J6Y9"/>
<feature type="compositionally biased region" description="Basic residues" evidence="3">
    <location>
        <begin position="402"/>
        <end position="429"/>
    </location>
</feature>
<dbReference type="Pfam" id="PF00134">
    <property type="entry name" value="Cyclin_N"/>
    <property type="match status" value="1"/>
</dbReference>